<feature type="transmembrane region" description="Helical" evidence="1">
    <location>
        <begin position="7"/>
        <end position="24"/>
    </location>
</feature>
<proteinExistence type="predicted"/>
<dbReference type="PANTHER" id="PTHR35271:SF1">
    <property type="entry name" value="ABC TRANSPORTER, SUBSTRATE-BINDING LIPOPROTEIN"/>
    <property type="match status" value="1"/>
</dbReference>
<dbReference type="Gene3D" id="3.40.50.2300">
    <property type="match status" value="2"/>
</dbReference>
<dbReference type="CDD" id="cd06325">
    <property type="entry name" value="PBP1_ABC_unchar_transporter"/>
    <property type="match status" value="1"/>
</dbReference>
<protein>
    <submittedName>
        <fullName evidence="2">ABC transporter substrate-binding protein</fullName>
    </submittedName>
</protein>
<dbReference type="SUPFAM" id="SSF53822">
    <property type="entry name" value="Periplasmic binding protein-like I"/>
    <property type="match status" value="1"/>
</dbReference>
<keyword evidence="1" id="KW-0472">Membrane</keyword>
<evidence type="ECO:0000313" key="2">
    <source>
        <dbReference type="EMBL" id="NYS46861.1"/>
    </source>
</evidence>
<dbReference type="Proteomes" id="UP000531840">
    <property type="component" value="Unassembled WGS sequence"/>
</dbReference>
<sequence>MNSKFRVLFSVLIIFTILIIGFFQNPVKETKRSLKVGVLQLVSHPALDEIYKGIKENLPESYQITLLNAQGDQSQLAIMSEKLVKENDLVISITTPASLSVASKTKDKPIVFSGVTYPLESGLIESEEKSGNNITGVSDQPPIEVQLKLIKEIQPNVKKLGVLYTISEDNSVRQLEKIKKLSDKYDLEIVSRGVSNNNDLQQIAEELISKVDSLYIPIDNGIASAMPIVTKVADKENKAIYPSSESMLKDGGFMTIGINQYEIGKNTALIVKRVFAGDNPSDIPIYKIDNGDVILNEEKAIKLGIKLPEHIKYRKIN</sequence>
<organism evidence="2 3">
    <name type="scientific">Gemelliphila palaticanis</name>
    <dbReference type="NCBI Taxonomy" id="81950"/>
    <lineage>
        <taxon>Bacteria</taxon>
        <taxon>Bacillati</taxon>
        <taxon>Bacillota</taxon>
        <taxon>Bacilli</taxon>
        <taxon>Bacillales</taxon>
        <taxon>Gemellaceae</taxon>
        <taxon>Gemelliphila</taxon>
    </lineage>
</organism>
<accession>A0ABX2SYG8</accession>
<name>A0ABX2SYG8_9BACL</name>
<dbReference type="InterPro" id="IPR007487">
    <property type="entry name" value="ABC_transpt-TYRBP-like"/>
</dbReference>
<dbReference type="EMBL" id="JACBYF010000002">
    <property type="protein sequence ID" value="NYS46861.1"/>
    <property type="molecule type" value="Genomic_DNA"/>
</dbReference>
<keyword evidence="3" id="KW-1185">Reference proteome</keyword>
<dbReference type="InterPro" id="IPR028082">
    <property type="entry name" value="Peripla_BP_I"/>
</dbReference>
<evidence type="ECO:0000256" key="1">
    <source>
        <dbReference type="SAM" id="Phobius"/>
    </source>
</evidence>
<keyword evidence="1" id="KW-1133">Transmembrane helix</keyword>
<dbReference type="PANTHER" id="PTHR35271">
    <property type="entry name" value="ABC TRANSPORTER, SUBSTRATE-BINDING LIPOPROTEIN-RELATED"/>
    <property type="match status" value="1"/>
</dbReference>
<gene>
    <name evidence="2" type="ORF">HZY85_01450</name>
</gene>
<dbReference type="Pfam" id="PF04392">
    <property type="entry name" value="ABC_sub_bind"/>
    <property type="match status" value="1"/>
</dbReference>
<keyword evidence="1" id="KW-0812">Transmembrane</keyword>
<dbReference type="RefSeq" id="WP_179940130.1">
    <property type="nucleotide sequence ID" value="NZ_JACBYF010000002.1"/>
</dbReference>
<reference evidence="2 3" key="1">
    <citation type="submission" date="2020-07" db="EMBL/GenBank/DDBJ databases">
        <title>MOT database genomes.</title>
        <authorList>
            <person name="Joseph S."/>
            <person name="Aduse-Opoku J."/>
            <person name="Hashim A."/>
            <person name="Wade W."/>
            <person name="Curtis M."/>
        </authorList>
    </citation>
    <scope>NUCLEOTIDE SEQUENCE [LARGE SCALE GENOMIC DNA]</scope>
    <source>
        <strain evidence="2 3">CIP 106318</strain>
    </source>
</reference>
<comment type="caution">
    <text evidence="2">The sequence shown here is derived from an EMBL/GenBank/DDBJ whole genome shotgun (WGS) entry which is preliminary data.</text>
</comment>
<evidence type="ECO:0000313" key="3">
    <source>
        <dbReference type="Proteomes" id="UP000531840"/>
    </source>
</evidence>